<sequence>MGRKLGLDRVLDCFSLSLCANGCACVHSVEKDEDEADERKALVSSQLEELVKLRDFVDGAAKTLAFHLEPKTVELKVSMHCYGCAKKVQKHISKMDGMRELILQSIHFWGCVIRNPFVGH</sequence>
<name>A0A8T0SNY7_PANVG</name>
<dbReference type="InterPro" id="IPR006121">
    <property type="entry name" value="HMA_dom"/>
</dbReference>
<dbReference type="SUPFAM" id="SSF55008">
    <property type="entry name" value="HMA, heavy metal-associated domain"/>
    <property type="match status" value="1"/>
</dbReference>
<dbReference type="InterPro" id="IPR044526">
    <property type="entry name" value="NAKR1-3"/>
</dbReference>
<dbReference type="PANTHER" id="PTHR46119">
    <property type="entry name" value="OS08G0405700 PROTEIN"/>
    <property type="match status" value="1"/>
</dbReference>
<dbReference type="PANTHER" id="PTHR46119:SF11">
    <property type="entry name" value="HEAVY METAL TRANSPORT_DETOXIFICATION SUPERFAMILY PROTEIN"/>
    <property type="match status" value="1"/>
</dbReference>
<gene>
    <name evidence="1" type="ORF">PVAP13_5KG470900</name>
</gene>
<dbReference type="CDD" id="cd00371">
    <property type="entry name" value="HMA"/>
    <property type="match status" value="1"/>
</dbReference>
<comment type="caution">
    <text evidence="1">The sequence shown here is derived from an EMBL/GenBank/DDBJ whole genome shotgun (WGS) entry which is preliminary data.</text>
</comment>
<dbReference type="Proteomes" id="UP000823388">
    <property type="component" value="Chromosome 5K"/>
</dbReference>
<proteinExistence type="predicted"/>
<dbReference type="Gene3D" id="3.30.70.100">
    <property type="match status" value="1"/>
</dbReference>
<evidence type="ECO:0000313" key="1">
    <source>
        <dbReference type="EMBL" id="KAG2600311.1"/>
    </source>
</evidence>
<reference evidence="1" key="1">
    <citation type="submission" date="2020-05" db="EMBL/GenBank/DDBJ databases">
        <title>WGS assembly of Panicum virgatum.</title>
        <authorList>
            <person name="Lovell J.T."/>
            <person name="Jenkins J."/>
            <person name="Shu S."/>
            <person name="Juenger T.E."/>
            <person name="Schmutz J."/>
        </authorList>
    </citation>
    <scope>NUCLEOTIDE SEQUENCE</scope>
    <source>
        <strain evidence="1">AP13</strain>
    </source>
</reference>
<organism evidence="1 2">
    <name type="scientific">Panicum virgatum</name>
    <name type="common">Blackwell switchgrass</name>
    <dbReference type="NCBI Taxonomy" id="38727"/>
    <lineage>
        <taxon>Eukaryota</taxon>
        <taxon>Viridiplantae</taxon>
        <taxon>Streptophyta</taxon>
        <taxon>Embryophyta</taxon>
        <taxon>Tracheophyta</taxon>
        <taxon>Spermatophyta</taxon>
        <taxon>Magnoliopsida</taxon>
        <taxon>Liliopsida</taxon>
        <taxon>Poales</taxon>
        <taxon>Poaceae</taxon>
        <taxon>PACMAD clade</taxon>
        <taxon>Panicoideae</taxon>
        <taxon>Panicodae</taxon>
        <taxon>Paniceae</taxon>
        <taxon>Panicinae</taxon>
        <taxon>Panicum</taxon>
        <taxon>Panicum sect. Hiantes</taxon>
    </lineage>
</organism>
<accession>A0A8T0SNY7</accession>
<evidence type="ECO:0000313" key="2">
    <source>
        <dbReference type="Proteomes" id="UP000823388"/>
    </source>
</evidence>
<keyword evidence="2" id="KW-1185">Reference proteome</keyword>
<dbReference type="InterPro" id="IPR036163">
    <property type="entry name" value="HMA_dom_sf"/>
</dbReference>
<dbReference type="EMBL" id="CM029045">
    <property type="protein sequence ID" value="KAG2600311.1"/>
    <property type="molecule type" value="Genomic_DNA"/>
</dbReference>
<dbReference type="GO" id="GO:0046872">
    <property type="term" value="F:metal ion binding"/>
    <property type="evidence" value="ECO:0007669"/>
    <property type="project" value="InterPro"/>
</dbReference>
<evidence type="ECO:0008006" key="3">
    <source>
        <dbReference type="Google" id="ProtNLM"/>
    </source>
</evidence>
<protein>
    <recommendedName>
        <fullName evidence="3">HMA domain-containing protein</fullName>
    </recommendedName>
</protein>
<dbReference type="AlphaFoldDB" id="A0A8T0SNY7"/>